<evidence type="ECO:0000256" key="2">
    <source>
        <dbReference type="PROSITE-ProRule" id="PRU00176"/>
    </source>
</evidence>
<dbReference type="Pfam" id="PF00076">
    <property type="entry name" value="RRM_1"/>
    <property type="match status" value="2"/>
</dbReference>
<reference evidence="5" key="1">
    <citation type="submission" date="2023-03" db="EMBL/GenBank/DDBJ databases">
        <authorList>
            <person name="Julca I."/>
        </authorList>
    </citation>
    <scope>NUCLEOTIDE SEQUENCE</scope>
</reference>
<dbReference type="FunFam" id="3.30.70.330:FF:000404">
    <property type="entry name" value="RNA-binding protein with multiple splicing"/>
    <property type="match status" value="1"/>
</dbReference>
<feature type="domain" description="RRM" evidence="4">
    <location>
        <begin position="220"/>
        <end position="296"/>
    </location>
</feature>
<proteinExistence type="predicted"/>
<dbReference type="FunFam" id="3.30.70.330:FF:000335">
    <property type="entry name" value="RNA-binding protein with multiple splicing 2"/>
    <property type="match status" value="1"/>
</dbReference>
<evidence type="ECO:0000259" key="4">
    <source>
        <dbReference type="PROSITE" id="PS50102"/>
    </source>
</evidence>
<evidence type="ECO:0000256" key="1">
    <source>
        <dbReference type="ARBA" id="ARBA00022884"/>
    </source>
</evidence>
<feature type="compositionally biased region" description="Basic and acidic residues" evidence="3">
    <location>
        <begin position="150"/>
        <end position="163"/>
    </location>
</feature>
<evidence type="ECO:0000313" key="6">
    <source>
        <dbReference type="Proteomes" id="UP001161247"/>
    </source>
</evidence>
<dbReference type="Proteomes" id="UP001161247">
    <property type="component" value="Chromosome 6"/>
</dbReference>
<feature type="region of interest" description="Disordered" evidence="3">
    <location>
        <begin position="147"/>
        <end position="219"/>
    </location>
</feature>
<keyword evidence="6" id="KW-1185">Reference proteome</keyword>
<dbReference type="InterPro" id="IPR012677">
    <property type="entry name" value="Nucleotide-bd_a/b_plait_sf"/>
</dbReference>
<feature type="domain" description="RRM" evidence="4">
    <location>
        <begin position="65"/>
        <end position="143"/>
    </location>
</feature>
<dbReference type="PROSITE" id="PS50102">
    <property type="entry name" value="RRM"/>
    <property type="match status" value="2"/>
</dbReference>
<dbReference type="AlphaFoldDB" id="A0AAV1DQR3"/>
<evidence type="ECO:0000256" key="3">
    <source>
        <dbReference type="SAM" id="MobiDB-lite"/>
    </source>
</evidence>
<dbReference type="InterPro" id="IPR035979">
    <property type="entry name" value="RBD_domain_sf"/>
</dbReference>
<keyword evidence="1 2" id="KW-0694">RNA-binding</keyword>
<dbReference type="GO" id="GO:0003723">
    <property type="term" value="F:RNA binding"/>
    <property type="evidence" value="ECO:0007669"/>
    <property type="project" value="UniProtKB-UniRule"/>
</dbReference>
<sequence>MAAYYPAPPAHYPYYEAPPPPPGATHTPAVVMPQPLPQQPYLASHPQFVAYAPQIYPRSSHDEVRTLFIAGLPEDVKAREIYNLFREFPGYESSHLRTNASTQPFAFAVFVDQQSAVMALHSLNGMVFDLEKGSTLYIDLAKSNPRSKRLRADDEGAGSEKRMKSSTYSRETDSGGSIHMPGIGNSAHNTNEFPSTQSQESFDGRAADHSSKKRNAPPCPTLFVANLGPTCTEQELTQVFSRCRGFLKLKIQSTYGTPVAFVDFKDTASSTEALNRLQGTVLYSSPSSEGMRLEYP</sequence>
<dbReference type="InterPro" id="IPR000504">
    <property type="entry name" value="RRM_dom"/>
</dbReference>
<evidence type="ECO:0000313" key="5">
    <source>
        <dbReference type="EMBL" id="CAI9110201.1"/>
    </source>
</evidence>
<dbReference type="PANTHER" id="PTHR10501">
    <property type="entry name" value="U1 SMALL NUCLEAR RIBONUCLEOPROTEIN A/U2 SMALL NUCLEAR RIBONUCLEOPROTEIN B"/>
    <property type="match status" value="1"/>
</dbReference>
<dbReference type="EMBL" id="OX459123">
    <property type="protein sequence ID" value="CAI9110201.1"/>
    <property type="molecule type" value="Genomic_DNA"/>
</dbReference>
<gene>
    <name evidence="5" type="ORF">OLC1_LOCUS17913</name>
</gene>
<dbReference type="SMART" id="SM00360">
    <property type="entry name" value="RRM"/>
    <property type="match status" value="2"/>
</dbReference>
<protein>
    <submittedName>
        <fullName evidence="5">OLC1v1010193C11</fullName>
    </submittedName>
</protein>
<accession>A0AAV1DQR3</accession>
<dbReference type="SUPFAM" id="SSF54928">
    <property type="entry name" value="RNA-binding domain, RBD"/>
    <property type="match status" value="1"/>
</dbReference>
<name>A0AAV1DQR3_OLDCO</name>
<feature type="compositionally biased region" description="Polar residues" evidence="3">
    <location>
        <begin position="186"/>
        <end position="201"/>
    </location>
</feature>
<dbReference type="Gene3D" id="3.30.70.330">
    <property type="match status" value="2"/>
</dbReference>
<organism evidence="5 6">
    <name type="scientific">Oldenlandia corymbosa var. corymbosa</name>
    <dbReference type="NCBI Taxonomy" id="529605"/>
    <lineage>
        <taxon>Eukaryota</taxon>
        <taxon>Viridiplantae</taxon>
        <taxon>Streptophyta</taxon>
        <taxon>Embryophyta</taxon>
        <taxon>Tracheophyta</taxon>
        <taxon>Spermatophyta</taxon>
        <taxon>Magnoliopsida</taxon>
        <taxon>eudicotyledons</taxon>
        <taxon>Gunneridae</taxon>
        <taxon>Pentapetalae</taxon>
        <taxon>asterids</taxon>
        <taxon>lamiids</taxon>
        <taxon>Gentianales</taxon>
        <taxon>Rubiaceae</taxon>
        <taxon>Rubioideae</taxon>
        <taxon>Spermacoceae</taxon>
        <taxon>Hedyotis-Oldenlandia complex</taxon>
        <taxon>Oldenlandia</taxon>
    </lineage>
</organism>